<dbReference type="SUPFAM" id="SSF53686">
    <property type="entry name" value="Tryptophan synthase beta subunit-like PLP-dependent enzymes"/>
    <property type="match status" value="1"/>
</dbReference>
<dbReference type="PIRSF" id="PIRSF006278">
    <property type="entry name" value="ACCD_DCysDesulf"/>
    <property type="match status" value="1"/>
</dbReference>
<dbReference type="InterPro" id="IPR036052">
    <property type="entry name" value="TrpB-like_PALP_sf"/>
</dbReference>
<evidence type="ECO:0000313" key="8">
    <source>
        <dbReference type="Proteomes" id="UP000306753"/>
    </source>
</evidence>
<dbReference type="InterPro" id="IPR001926">
    <property type="entry name" value="TrpB-like_PALP"/>
</dbReference>
<evidence type="ECO:0000256" key="3">
    <source>
        <dbReference type="ARBA" id="ARBA00022898"/>
    </source>
</evidence>
<gene>
    <name evidence="7" type="ORF">DN820_02720</name>
</gene>
<dbReference type="Proteomes" id="UP000306753">
    <property type="component" value="Unassembled WGS sequence"/>
</dbReference>
<reference evidence="7 8" key="1">
    <citation type="journal article" date="2017" name="Eur. J. Clin. Microbiol. Infect. Dis.">
        <title>Uncommonly isolated clinical Pseudomonas: identification and phylogenetic assignation.</title>
        <authorList>
            <person name="Mulet M."/>
            <person name="Gomila M."/>
            <person name="Ramirez A."/>
            <person name="Cardew S."/>
            <person name="Moore E.R."/>
            <person name="Lalucat J."/>
            <person name="Garcia-Valdes E."/>
        </authorList>
    </citation>
    <scope>NUCLEOTIDE SEQUENCE [LARGE SCALE GENOMIC DNA]</scope>
    <source>
        <strain evidence="7 8">SD129</strain>
    </source>
</reference>
<accession>A0A5R9QJD0</accession>
<evidence type="ECO:0000256" key="2">
    <source>
        <dbReference type="ARBA" id="ARBA00008639"/>
    </source>
</evidence>
<comment type="cofactor">
    <cofactor evidence="1">
        <name>pyridoxal 5'-phosphate</name>
        <dbReference type="ChEBI" id="CHEBI:597326"/>
    </cofactor>
</comment>
<dbReference type="GO" id="GO:0019148">
    <property type="term" value="F:D-cysteine desulfhydrase activity"/>
    <property type="evidence" value="ECO:0007669"/>
    <property type="project" value="TreeGrafter"/>
</dbReference>
<evidence type="ECO:0000256" key="1">
    <source>
        <dbReference type="ARBA" id="ARBA00001933"/>
    </source>
</evidence>
<dbReference type="InterPro" id="IPR027278">
    <property type="entry name" value="ACCD_DCysDesulf"/>
</dbReference>
<evidence type="ECO:0000313" key="7">
    <source>
        <dbReference type="EMBL" id="TLX65240.1"/>
    </source>
</evidence>
<comment type="similarity">
    <text evidence="2">Belongs to the ACC deaminase/D-cysteine desulfhydrase family.</text>
</comment>
<dbReference type="RefSeq" id="WP_138410839.1">
    <property type="nucleotide sequence ID" value="NZ_QLAG01000002.1"/>
</dbReference>
<feature type="active site" description="Nucleophile" evidence="4">
    <location>
        <position position="71"/>
    </location>
</feature>
<keyword evidence="3 5" id="KW-0663">Pyridoxal phosphate</keyword>
<dbReference type="PANTHER" id="PTHR43780:SF2">
    <property type="entry name" value="1-AMINOCYCLOPROPANE-1-CARBOXYLATE DEAMINASE-RELATED"/>
    <property type="match status" value="1"/>
</dbReference>
<organism evidence="7 8">
    <name type="scientific">Stutzerimonas nosocomialis</name>
    <dbReference type="NCBI Taxonomy" id="1056496"/>
    <lineage>
        <taxon>Bacteria</taxon>
        <taxon>Pseudomonadati</taxon>
        <taxon>Pseudomonadota</taxon>
        <taxon>Gammaproteobacteria</taxon>
        <taxon>Pseudomonadales</taxon>
        <taxon>Pseudomonadaceae</taxon>
        <taxon>Stutzerimonas</taxon>
    </lineage>
</organism>
<protein>
    <submittedName>
        <fullName evidence="7">1-aminocyclopropane-1-carboxylate deaminase</fullName>
    </submittedName>
</protein>
<dbReference type="AlphaFoldDB" id="A0A5R9QJD0"/>
<dbReference type="Gene3D" id="3.40.50.1100">
    <property type="match status" value="2"/>
</dbReference>
<comment type="caution">
    <text evidence="7">The sequence shown here is derived from an EMBL/GenBank/DDBJ whole genome shotgun (WGS) entry which is preliminary data.</text>
</comment>
<feature type="domain" description="Tryptophan synthase beta chain-like PALP" evidence="6">
    <location>
        <begin position="9"/>
        <end position="295"/>
    </location>
</feature>
<evidence type="ECO:0000259" key="6">
    <source>
        <dbReference type="Pfam" id="PF00291"/>
    </source>
</evidence>
<evidence type="ECO:0000256" key="5">
    <source>
        <dbReference type="PIRSR" id="PIRSR006278-2"/>
    </source>
</evidence>
<sequence>MPGPLSLPGRAPLHRLDLDWVRRAGIELAVLRLDRVDPELSGNKWFKLSHHLQAAAASGASGLISLGGAHSNHLHALAAAGRRFGLATVGLLRGHAVETPTVADLRRFGMTLHWLGYDGYRQRHRPDFWTPWLDRHPGHHPIPEGGGGLAGARGCAALVEQVRGQLGEVGLDDYDGWWLAAGTGTTLAGLAIAEAGQRMVYGALAGPPSHGVAEGVDALLAQAGQVRRPYRLIEASRGGFGRFDQTLARFLFETEAASGVPLEPVYTAKALLALREFLQHGGLEPGTRLVFVHTGGLQGRRAADAELRRLAT</sequence>
<keyword evidence="8" id="KW-1185">Reference proteome</keyword>
<evidence type="ECO:0000256" key="4">
    <source>
        <dbReference type="PIRSR" id="PIRSR006278-1"/>
    </source>
</evidence>
<dbReference type="EMBL" id="QLAG01000002">
    <property type="protein sequence ID" value="TLX65240.1"/>
    <property type="molecule type" value="Genomic_DNA"/>
</dbReference>
<dbReference type="PANTHER" id="PTHR43780">
    <property type="entry name" value="1-AMINOCYCLOPROPANE-1-CARBOXYLATE DEAMINASE-RELATED"/>
    <property type="match status" value="1"/>
</dbReference>
<feature type="modified residue" description="N6-(pyridoxal phosphate)lysine" evidence="5">
    <location>
        <position position="44"/>
    </location>
</feature>
<dbReference type="Pfam" id="PF00291">
    <property type="entry name" value="PALP"/>
    <property type="match status" value="1"/>
</dbReference>
<name>A0A5R9QJD0_9GAMM</name>
<proteinExistence type="inferred from homology"/>